<sequence length="142" mass="16045">MDFSKSSIAKLAGSSNYQVWAIKMKSYLIAQDLWKVIQLKTSTHTNSNIKSQNSKVISLIILACEDHVIKLLDPDDLAATAWKKLEQQYGHIGFSARHLAFQSLVSTNISSCESVDHFIDQFRTNMNTLSQRTTSTLPQWLL</sequence>
<organism evidence="1 2">
    <name type="scientific">Uncinula necator</name>
    <name type="common">Grape powdery mildew</name>
    <dbReference type="NCBI Taxonomy" id="52586"/>
    <lineage>
        <taxon>Eukaryota</taxon>
        <taxon>Fungi</taxon>
        <taxon>Dikarya</taxon>
        <taxon>Ascomycota</taxon>
        <taxon>Pezizomycotina</taxon>
        <taxon>Leotiomycetes</taxon>
        <taxon>Erysiphales</taxon>
        <taxon>Erysiphaceae</taxon>
        <taxon>Erysiphe</taxon>
    </lineage>
</organism>
<name>A0A0B1NX98_UNCNE</name>
<accession>A0A0B1NX98</accession>
<proteinExistence type="predicted"/>
<dbReference type="HOGENOM" id="CLU_1817232_0_0_1"/>
<reference evidence="1 2" key="1">
    <citation type="journal article" date="2014" name="BMC Genomics">
        <title>Adaptive genomic structural variation in the grape powdery mildew pathogen, Erysiphe necator.</title>
        <authorList>
            <person name="Jones L."/>
            <person name="Riaz S."/>
            <person name="Morales-Cruz A."/>
            <person name="Amrine K.C."/>
            <person name="McGuire B."/>
            <person name="Gubler W.D."/>
            <person name="Walker M.A."/>
            <person name="Cantu D."/>
        </authorList>
    </citation>
    <scope>NUCLEOTIDE SEQUENCE [LARGE SCALE GENOMIC DNA]</scope>
    <source>
        <strain evidence="2">c</strain>
    </source>
</reference>
<gene>
    <name evidence="1" type="ORF">EV44_g3255</name>
</gene>
<comment type="caution">
    <text evidence="1">The sequence shown here is derived from an EMBL/GenBank/DDBJ whole genome shotgun (WGS) entry which is preliminary data.</text>
</comment>
<protein>
    <submittedName>
        <fullName evidence="1">Putative transducin wd40 repeat-like superfamily protein</fullName>
    </submittedName>
</protein>
<dbReference type="Pfam" id="PF14223">
    <property type="entry name" value="Retrotran_gag_2"/>
    <property type="match status" value="1"/>
</dbReference>
<dbReference type="AlphaFoldDB" id="A0A0B1NX98"/>
<dbReference type="EMBL" id="JNVN01003892">
    <property type="protein sequence ID" value="KHJ30608.1"/>
    <property type="molecule type" value="Genomic_DNA"/>
</dbReference>
<evidence type="ECO:0000313" key="1">
    <source>
        <dbReference type="EMBL" id="KHJ30608.1"/>
    </source>
</evidence>
<evidence type="ECO:0000313" key="2">
    <source>
        <dbReference type="Proteomes" id="UP000030854"/>
    </source>
</evidence>
<dbReference type="Proteomes" id="UP000030854">
    <property type="component" value="Unassembled WGS sequence"/>
</dbReference>
<keyword evidence="2" id="KW-1185">Reference proteome</keyword>